<proteinExistence type="inferred from homology"/>
<protein>
    <recommendedName>
        <fullName evidence="2">Phospholipid scramblase</fullName>
    </recommendedName>
</protein>
<dbReference type="GO" id="GO:0005886">
    <property type="term" value="C:plasma membrane"/>
    <property type="evidence" value="ECO:0007669"/>
    <property type="project" value="TreeGrafter"/>
</dbReference>
<evidence type="ECO:0000313" key="3">
    <source>
        <dbReference type="EMBL" id="CAE0448318.1"/>
    </source>
</evidence>
<reference evidence="3" key="1">
    <citation type="submission" date="2021-01" db="EMBL/GenBank/DDBJ databases">
        <authorList>
            <person name="Corre E."/>
            <person name="Pelletier E."/>
            <person name="Niang G."/>
            <person name="Scheremetjew M."/>
            <person name="Finn R."/>
            <person name="Kale V."/>
            <person name="Holt S."/>
            <person name="Cochrane G."/>
            <person name="Meng A."/>
            <person name="Brown T."/>
            <person name="Cohen L."/>
        </authorList>
    </citation>
    <scope>NUCLEOTIDE SEQUENCE</scope>
    <source>
        <strain evidence="3">GSBS06</strain>
    </source>
</reference>
<dbReference type="AlphaFoldDB" id="A0A7S3PRM3"/>
<evidence type="ECO:0000256" key="1">
    <source>
        <dbReference type="ARBA" id="ARBA00005350"/>
    </source>
</evidence>
<evidence type="ECO:0000256" key="2">
    <source>
        <dbReference type="RuleBase" id="RU363116"/>
    </source>
</evidence>
<dbReference type="PANTHER" id="PTHR23248">
    <property type="entry name" value="PHOSPHOLIPID SCRAMBLASE-RELATED"/>
    <property type="match status" value="1"/>
</dbReference>
<dbReference type="GO" id="GO:0017128">
    <property type="term" value="F:phospholipid scramblase activity"/>
    <property type="evidence" value="ECO:0007669"/>
    <property type="project" value="InterPro"/>
</dbReference>
<dbReference type="EMBL" id="HBIN01024272">
    <property type="protein sequence ID" value="CAE0448318.1"/>
    <property type="molecule type" value="Transcribed_RNA"/>
</dbReference>
<dbReference type="PANTHER" id="PTHR23248:SF9">
    <property type="entry name" value="PHOSPHOLIPID SCRAMBLASE"/>
    <property type="match status" value="1"/>
</dbReference>
<accession>A0A7S3PRM3</accession>
<dbReference type="Pfam" id="PF03803">
    <property type="entry name" value="Scramblase"/>
    <property type="match status" value="2"/>
</dbReference>
<name>A0A7S3PRM3_9STRA</name>
<gene>
    <name evidence="3" type="ORF">ASTO00021_LOCUS18282</name>
</gene>
<dbReference type="InterPro" id="IPR005552">
    <property type="entry name" value="Scramblase"/>
</dbReference>
<sequence>MASREDIIAHFPTYQNIEDPSFPGFYVKQQWEALEQISACYEQSNQYEISNIPKEEFRDKGMEGNILLFEAEEKTGLCCRLCCGENRPFKFDLVDKQSKAKMVTFERAYRCCGCALIPFCAHKVNVHWMVNEADGTSVGSTSEKTRMARVRAPFGGGCWEPTWYIEDWKKRESGNWAYEKVGSISGSSCPACPFFVCDFCGASFTVRNNEGNPVGTIKKLGVSSCKDWLLECYTEADKYTVEFLHPEELKLDFKLATLAAVFQIDFNFFEDKRGMKQCHCCDLYCCGYALPCLPLCCIGCCAAVFAAMGCKCGCCEENQRKDQGTLHAGAPSAMEMQI</sequence>
<organism evidence="3">
    <name type="scientific">Aplanochytrium stocchinoi</name>
    <dbReference type="NCBI Taxonomy" id="215587"/>
    <lineage>
        <taxon>Eukaryota</taxon>
        <taxon>Sar</taxon>
        <taxon>Stramenopiles</taxon>
        <taxon>Bigyra</taxon>
        <taxon>Labyrinthulomycetes</taxon>
        <taxon>Thraustochytrida</taxon>
        <taxon>Thraustochytriidae</taxon>
        <taxon>Aplanochytrium</taxon>
    </lineage>
</organism>
<comment type="similarity">
    <text evidence="1 2">Belongs to the phospholipid scramblase family.</text>
</comment>